<dbReference type="InterPro" id="IPR014847">
    <property type="entry name" value="FA"/>
</dbReference>
<evidence type="ECO:0000313" key="2">
    <source>
        <dbReference type="EMBL" id="CAG2056223.1"/>
    </source>
</evidence>
<protein>
    <recommendedName>
        <fullName evidence="1">FERM adjacent domain-containing protein</fullName>
    </recommendedName>
</protein>
<gene>
    <name evidence="2" type="ORF">TPAB3V08_LOCUS3217</name>
</gene>
<dbReference type="Pfam" id="PF08736">
    <property type="entry name" value="FA"/>
    <property type="match status" value="1"/>
</dbReference>
<dbReference type="Pfam" id="PF09380">
    <property type="entry name" value="FERM_C"/>
    <property type="match status" value="1"/>
</dbReference>
<reference evidence="2" key="1">
    <citation type="submission" date="2021-03" db="EMBL/GenBank/DDBJ databases">
        <authorList>
            <person name="Tran Van P."/>
        </authorList>
    </citation>
    <scope>NUCLEOTIDE SEQUENCE</scope>
</reference>
<feature type="non-terminal residue" evidence="2">
    <location>
        <position position="1"/>
    </location>
</feature>
<dbReference type="SMART" id="SM01195">
    <property type="entry name" value="FA"/>
    <property type="match status" value="1"/>
</dbReference>
<dbReference type="PANTHER" id="PTHR45858">
    <property type="entry name" value="FERM DOMAIN CONTAINING PROTEIN"/>
    <property type="match status" value="1"/>
</dbReference>
<comment type="caution">
    <text evidence="2">The sequence shown here is derived from an EMBL/GenBank/DDBJ whole genome shotgun (WGS) entry which is preliminary data.</text>
</comment>
<accession>A0ABN7NSV1</accession>
<dbReference type="EMBL" id="CAJPIN010003550">
    <property type="protein sequence ID" value="CAG2056223.1"/>
    <property type="molecule type" value="Genomic_DNA"/>
</dbReference>
<keyword evidence="3" id="KW-1185">Reference proteome</keyword>
<dbReference type="Proteomes" id="UP001153148">
    <property type="component" value="Unassembled WGS sequence"/>
</dbReference>
<name>A0ABN7NSV1_TIMPD</name>
<evidence type="ECO:0000259" key="1">
    <source>
        <dbReference type="SMART" id="SM01195"/>
    </source>
</evidence>
<dbReference type="InterPro" id="IPR011993">
    <property type="entry name" value="PH-like_dom_sf"/>
</dbReference>
<proteinExistence type="predicted"/>
<sequence length="161" mass="18060">GYYKDTVEFFFEGRNECKNFWKKCVENHGFFRCSAVKHVPRQKTRVLSRGSSFRYSGRTQKQIVEFVRENYVTRQTFQRSQSFRHSSSVHSSVANVGTSLSAHPLLPLGENAVGRCSNSHALLAPPHSKSGELNGGELANAPVVLSQTTEDGEIEVRISVR</sequence>
<evidence type="ECO:0000313" key="3">
    <source>
        <dbReference type="Proteomes" id="UP001153148"/>
    </source>
</evidence>
<organism evidence="2 3">
    <name type="scientific">Timema podura</name>
    <name type="common">Walking stick</name>
    <dbReference type="NCBI Taxonomy" id="61482"/>
    <lineage>
        <taxon>Eukaryota</taxon>
        <taxon>Metazoa</taxon>
        <taxon>Ecdysozoa</taxon>
        <taxon>Arthropoda</taxon>
        <taxon>Hexapoda</taxon>
        <taxon>Insecta</taxon>
        <taxon>Pterygota</taxon>
        <taxon>Neoptera</taxon>
        <taxon>Polyneoptera</taxon>
        <taxon>Phasmatodea</taxon>
        <taxon>Timematodea</taxon>
        <taxon>Timematoidea</taxon>
        <taxon>Timematidae</taxon>
        <taxon>Timema</taxon>
    </lineage>
</organism>
<dbReference type="PANTHER" id="PTHR45858:SF5">
    <property type="entry name" value="MOESIN_EZRIN_RADIXIN HOMOLOG 1"/>
    <property type="match status" value="1"/>
</dbReference>
<dbReference type="Gene3D" id="2.30.29.30">
    <property type="entry name" value="Pleckstrin-homology domain (PH domain)/Phosphotyrosine-binding domain (PTB)"/>
    <property type="match status" value="1"/>
</dbReference>
<dbReference type="InterPro" id="IPR018980">
    <property type="entry name" value="FERM_PH-like_C"/>
</dbReference>
<feature type="domain" description="FERM adjacent" evidence="1">
    <location>
        <begin position="44"/>
        <end position="90"/>
    </location>
</feature>
<dbReference type="SUPFAM" id="SSF50729">
    <property type="entry name" value="PH domain-like"/>
    <property type="match status" value="1"/>
</dbReference>
<dbReference type="InterPro" id="IPR051835">
    <property type="entry name" value="RAC1-GEF"/>
</dbReference>